<dbReference type="Proteomes" id="UP000236642">
    <property type="component" value="Unassembled WGS sequence"/>
</dbReference>
<dbReference type="AlphaFoldDB" id="A0A2H5Y8H8"/>
<proteinExistence type="predicted"/>
<dbReference type="SUPFAM" id="SSF81301">
    <property type="entry name" value="Nucleotidyltransferase"/>
    <property type="match status" value="1"/>
</dbReference>
<evidence type="ECO:0000313" key="2">
    <source>
        <dbReference type="EMBL" id="GBD09711.1"/>
    </source>
</evidence>
<dbReference type="CDD" id="cd05403">
    <property type="entry name" value="NT_KNTase_like"/>
    <property type="match status" value="1"/>
</dbReference>
<sequence length="85" mass="9378">MRILSTEEVQDLLSAYGVEFALLFGSFSRGVEQPWSDLDIRICTSAPLSLPELGELTAALEQLLGRDVDLIPLEAALERRLALAY</sequence>
<dbReference type="Gene3D" id="3.30.460.10">
    <property type="entry name" value="Beta Polymerase, domain 2"/>
    <property type="match status" value="1"/>
</dbReference>
<accession>A0A2H5Y8H8</accession>
<dbReference type="InterPro" id="IPR052930">
    <property type="entry name" value="TA_antitoxin_MntA"/>
</dbReference>
<feature type="domain" description="Polymerase beta nucleotidyltransferase" evidence="1">
    <location>
        <begin position="7"/>
        <end position="76"/>
    </location>
</feature>
<evidence type="ECO:0000259" key="1">
    <source>
        <dbReference type="Pfam" id="PF18765"/>
    </source>
</evidence>
<dbReference type="InterPro" id="IPR043519">
    <property type="entry name" value="NT_sf"/>
</dbReference>
<reference evidence="3" key="1">
    <citation type="submission" date="2017-09" db="EMBL/GenBank/DDBJ databases">
        <title>Metaegenomics of thermophilic ammonia-oxidizing enrichment culture.</title>
        <authorList>
            <person name="Kato S."/>
            <person name="Suzuki K."/>
        </authorList>
    </citation>
    <scope>NUCLEOTIDE SEQUENCE [LARGE SCALE GENOMIC DNA]</scope>
</reference>
<evidence type="ECO:0000313" key="3">
    <source>
        <dbReference type="Proteomes" id="UP000236642"/>
    </source>
</evidence>
<dbReference type="PANTHER" id="PTHR43852:SF2">
    <property type="entry name" value="PROTEIN ADENYLYLTRANSFERASE MNTA"/>
    <property type="match status" value="1"/>
</dbReference>
<dbReference type="Pfam" id="PF18765">
    <property type="entry name" value="Polbeta"/>
    <property type="match status" value="1"/>
</dbReference>
<dbReference type="InterPro" id="IPR041633">
    <property type="entry name" value="Polbeta"/>
</dbReference>
<protein>
    <recommendedName>
        <fullName evidence="1">Polymerase beta nucleotidyltransferase domain-containing protein</fullName>
    </recommendedName>
</protein>
<comment type="caution">
    <text evidence="2">The sequence shown here is derived from an EMBL/GenBank/DDBJ whole genome shotgun (WGS) entry which is preliminary data.</text>
</comment>
<dbReference type="PANTHER" id="PTHR43852">
    <property type="entry name" value="NUCLEOTIDYLTRANSFERASE"/>
    <property type="match status" value="1"/>
</dbReference>
<gene>
    <name evidence="2" type="ORF">HRbin22_01971</name>
</gene>
<name>A0A2H5Y8H8_9CHLR</name>
<organism evidence="2 3">
    <name type="scientific">Candidatus Thermoflexus japonica</name>
    <dbReference type="NCBI Taxonomy" id="2035417"/>
    <lineage>
        <taxon>Bacteria</taxon>
        <taxon>Bacillati</taxon>
        <taxon>Chloroflexota</taxon>
        <taxon>Thermoflexia</taxon>
        <taxon>Thermoflexales</taxon>
        <taxon>Thermoflexaceae</taxon>
        <taxon>Thermoflexus</taxon>
    </lineage>
</organism>
<dbReference type="EMBL" id="BEHY01000060">
    <property type="protein sequence ID" value="GBD09711.1"/>
    <property type="molecule type" value="Genomic_DNA"/>
</dbReference>